<name>A0A6L2J7E0_TANCI</name>
<feature type="transmembrane region" description="Helical" evidence="2">
    <location>
        <begin position="209"/>
        <end position="226"/>
    </location>
</feature>
<reference evidence="3" key="1">
    <citation type="journal article" date="2019" name="Sci. Rep.">
        <title>Draft genome of Tanacetum cinerariifolium, the natural source of mosquito coil.</title>
        <authorList>
            <person name="Yamashiro T."/>
            <person name="Shiraishi A."/>
            <person name="Satake H."/>
            <person name="Nakayama K."/>
        </authorList>
    </citation>
    <scope>NUCLEOTIDE SEQUENCE</scope>
</reference>
<proteinExistence type="predicted"/>
<organism evidence="3">
    <name type="scientific">Tanacetum cinerariifolium</name>
    <name type="common">Dalmatian daisy</name>
    <name type="synonym">Chrysanthemum cinerariifolium</name>
    <dbReference type="NCBI Taxonomy" id="118510"/>
    <lineage>
        <taxon>Eukaryota</taxon>
        <taxon>Viridiplantae</taxon>
        <taxon>Streptophyta</taxon>
        <taxon>Embryophyta</taxon>
        <taxon>Tracheophyta</taxon>
        <taxon>Spermatophyta</taxon>
        <taxon>Magnoliopsida</taxon>
        <taxon>eudicotyledons</taxon>
        <taxon>Gunneridae</taxon>
        <taxon>Pentapetalae</taxon>
        <taxon>asterids</taxon>
        <taxon>campanulids</taxon>
        <taxon>Asterales</taxon>
        <taxon>Asteraceae</taxon>
        <taxon>Asteroideae</taxon>
        <taxon>Anthemideae</taxon>
        <taxon>Anthemidinae</taxon>
        <taxon>Tanacetum</taxon>
    </lineage>
</organism>
<feature type="region of interest" description="Disordered" evidence="1">
    <location>
        <begin position="23"/>
        <end position="66"/>
    </location>
</feature>
<dbReference type="EMBL" id="BKCJ010000361">
    <property type="protein sequence ID" value="GEU32487.1"/>
    <property type="molecule type" value="Genomic_DNA"/>
</dbReference>
<keyword evidence="2" id="KW-1133">Transmembrane helix</keyword>
<keyword evidence="2" id="KW-0472">Membrane</keyword>
<comment type="caution">
    <text evidence="3">The sequence shown here is derived from an EMBL/GenBank/DDBJ whole genome shotgun (WGS) entry which is preliminary data.</text>
</comment>
<keyword evidence="2" id="KW-0812">Transmembrane</keyword>
<feature type="compositionally biased region" description="Basic and acidic residues" evidence="1">
    <location>
        <begin position="24"/>
        <end position="41"/>
    </location>
</feature>
<accession>A0A6L2J7E0</accession>
<evidence type="ECO:0000256" key="1">
    <source>
        <dbReference type="SAM" id="MobiDB-lite"/>
    </source>
</evidence>
<sequence length="253" mass="29036">MKIRDTMINDAFKKSARYKYYKAKKAESEKAKPAKEPEEQHVSPVKSRQGKGYMRSGDQEANFPSLFKKNDVSRKTRSLIVADNIVEEQANVELAKSLSIEEQRHQQHAIMTQLTIDRQIKKDVEDTYAEWGQKLKGLEVKDTCIQSLLDLRKGSKASRLESLKQMKQATAGEGSSAAHNKYYEFENISAIDSDAHEVLYVQTPMKKKMLKLLILTIIIWTYLMIIHKEMMLQDLECSCITSLQNHSNLHISV</sequence>
<protein>
    <submittedName>
        <fullName evidence="3">Uncharacterized protein</fullName>
    </submittedName>
</protein>
<gene>
    <name evidence="3" type="ORF">Tci_004465</name>
</gene>
<evidence type="ECO:0000313" key="3">
    <source>
        <dbReference type="EMBL" id="GEU32487.1"/>
    </source>
</evidence>
<dbReference type="AlphaFoldDB" id="A0A6L2J7E0"/>
<evidence type="ECO:0000256" key="2">
    <source>
        <dbReference type="SAM" id="Phobius"/>
    </source>
</evidence>